<evidence type="ECO:0000313" key="2">
    <source>
        <dbReference type="EMBL" id="JAP10326.1"/>
    </source>
</evidence>
<evidence type="ECO:0000256" key="1">
    <source>
        <dbReference type="SAM" id="SignalP"/>
    </source>
</evidence>
<feature type="signal peptide" evidence="1">
    <location>
        <begin position="1"/>
        <end position="18"/>
    </location>
</feature>
<dbReference type="EMBL" id="GEDG01033312">
    <property type="protein sequence ID" value="JAP10326.1"/>
    <property type="molecule type" value="Transcribed_RNA"/>
</dbReference>
<reference evidence="2" key="1">
    <citation type="submission" date="2015-12" db="EMBL/GenBank/DDBJ databases">
        <title>Gene expression during late stages of embryo sac development: a critical building block for successful pollen-pistil interactions.</title>
        <authorList>
            <person name="Liu Y."/>
            <person name="Joly V."/>
            <person name="Sabar M."/>
            <person name="Matton D.P."/>
        </authorList>
    </citation>
    <scope>NUCLEOTIDE SEQUENCE</scope>
</reference>
<protein>
    <submittedName>
        <fullName evidence="2">Putative ovule protein</fullName>
    </submittedName>
</protein>
<feature type="chain" id="PRO_5006865502" evidence="1">
    <location>
        <begin position="19"/>
        <end position="69"/>
    </location>
</feature>
<dbReference type="AlphaFoldDB" id="A0A0V0GSU0"/>
<organism evidence="2">
    <name type="scientific">Solanum chacoense</name>
    <name type="common">Chaco potato</name>
    <dbReference type="NCBI Taxonomy" id="4108"/>
    <lineage>
        <taxon>Eukaryota</taxon>
        <taxon>Viridiplantae</taxon>
        <taxon>Streptophyta</taxon>
        <taxon>Embryophyta</taxon>
        <taxon>Tracheophyta</taxon>
        <taxon>Spermatophyta</taxon>
        <taxon>Magnoliopsida</taxon>
        <taxon>eudicotyledons</taxon>
        <taxon>Gunneridae</taxon>
        <taxon>Pentapetalae</taxon>
        <taxon>asterids</taxon>
        <taxon>lamiids</taxon>
        <taxon>Solanales</taxon>
        <taxon>Solanaceae</taxon>
        <taxon>Solanoideae</taxon>
        <taxon>Solaneae</taxon>
        <taxon>Solanum</taxon>
    </lineage>
</organism>
<proteinExistence type="predicted"/>
<keyword evidence="1" id="KW-0732">Signal</keyword>
<sequence>MSRIKLFVCSFCIFMCSAEYSKLILISQSAHGKCLVTCISFVVMIGLKLQSYVFSSLFLRLCVGRVLIT</sequence>
<accession>A0A0V0GSU0</accession>
<name>A0A0V0GSU0_SOLCH</name>